<dbReference type="Proteomes" id="UP000694843">
    <property type="component" value="Unplaced"/>
</dbReference>
<organism evidence="1 2">
    <name type="scientific">Hyalella azteca</name>
    <name type="common">Amphipod</name>
    <dbReference type="NCBI Taxonomy" id="294128"/>
    <lineage>
        <taxon>Eukaryota</taxon>
        <taxon>Metazoa</taxon>
        <taxon>Ecdysozoa</taxon>
        <taxon>Arthropoda</taxon>
        <taxon>Crustacea</taxon>
        <taxon>Multicrustacea</taxon>
        <taxon>Malacostraca</taxon>
        <taxon>Eumalacostraca</taxon>
        <taxon>Peracarida</taxon>
        <taxon>Amphipoda</taxon>
        <taxon>Senticaudata</taxon>
        <taxon>Talitrida</taxon>
        <taxon>Talitroidea</taxon>
        <taxon>Hyalellidae</taxon>
        <taxon>Hyalella</taxon>
    </lineage>
</organism>
<evidence type="ECO:0000313" key="2">
    <source>
        <dbReference type="RefSeq" id="XP_018022432.1"/>
    </source>
</evidence>
<sequence length="129" mass="13782">MSLTGHYTHSSDENLDAMLKAAGMSDCMCSKMSSSKPSMEIKETGTGATIKYTCGSNTYTNNITYGEDSSVDVGGMKYTVNASKTPYGYEGTMTMGDKTGTTSVEIDGDTLTKTMTLEGVTAKRIFTKQ</sequence>
<protein>
    <submittedName>
        <fullName evidence="2">Uncharacterized protein LOC108678496</fullName>
    </submittedName>
</protein>
<dbReference type="PRINTS" id="PR00178">
    <property type="entry name" value="FATTYACIDBP"/>
</dbReference>
<dbReference type="OrthoDB" id="412780at2759"/>
<dbReference type="Pfam" id="PF14651">
    <property type="entry name" value="Lipocalin_7"/>
    <property type="match status" value="1"/>
</dbReference>
<dbReference type="KEGG" id="hazt:108678496"/>
<evidence type="ECO:0000313" key="1">
    <source>
        <dbReference type="Proteomes" id="UP000694843"/>
    </source>
</evidence>
<dbReference type="GeneID" id="108678496"/>
<gene>
    <name evidence="2" type="primary">LOC108678496</name>
</gene>
<dbReference type="GO" id="GO:0008289">
    <property type="term" value="F:lipid binding"/>
    <property type="evidence" value="ECO:0007669"/>
    <property type="project" value="InterPro"/>
</dbReference>
<dbReference type="SUPFAM" id="SSF50814">
    <property type="entry name" value="Lipocalins"/>
    <property type="match status" value="1"/>
</dbReference>
<dbReference type="InterPro" id="IPR000463">
    <property type="entry name" value="Fatty_acid-bd"/>
</dbReference>
<proteinExistence type="predicted"/>
<accession>A0A8B7P9G3</accession>
<reference evidence="2" key="1">
    <citation type="submission" date="2025-08" db="UniProtKB">
        <authorList>
            <consortium name="RefSeq"/>
        </authorList>
    </citation>
    <scope>IDENTIFICATION</scope>
    <source>
        <tissue evidence="2">Whole organism</tissue>
    </source>
</reference>
<dbReference type="RefSeq" id="XP_018022432.1">
    <property type="nucleotide sequence ID" value="XM_018166943.2"/>
</dbReference>
<name>A0A8B7P9G3_HYAAZ</name>
<dbReference type="InterPro" id="IPR012674">
    <property type="entry name" value="Calycin"/>
</dbReference>
<dbReference type="Gene3D" id="2.40.128.20">
    <property type="match status" value="1"/>
</dbReference>
<keyword evidence="1" id="KW-1185">Reference proteome</keyword>
<dbReference type="AlphaFoldDB" id="A0A8B7P9G3"/>